<dbReference type="Proteomes" id="UP000658278">
    <property type="component" value="Unassembled WGS sequence"/>
</dbReference>
<dbReference type="AlphaFoldDB" id="A0A934VG98"/>
<keyword evidence="2" id="KW-1185">Reference proteome</keyword>
<dbReference type="Pfam" id="PF13692">
    <property type="entry name" value="Glyco_trans_1_4"/>
    <property type="match status" value="1"/>
</dbReference>
<dbReference type="SUPFAM" id="SSF53756">
    <property type="entry name" value="UDP-Glycosyltransferase/glycogen phosphorylase"/>
    <property type="match status" value="1"/>
</dbReference>
<evidence type="ECO:0000313" key="1">
    <source>
        <dbReference type="EMBL" id="MBK1827807.1"/>
    </source>
</evidence>
<protein>
    <submittedName>
        <fullName evidence="1">Glycosyltransferase family 4 protein</fullName>
    </submittedName>
</protein>
<evidence type="ECO:0000313" key="2">
    <source>
        <dbReference type="Proteomes" id="UP000658278"/>
    </source>
</evidence>
<sequence length="186" mass="20296">MTVGRWFDRPQKRPDLLIRTIDLLLAADPAFEFRVFGKLVPEMESWHASLEVSARQRVRLHGLAPNAELLEAFQTAHIYLCVSSYESFLIAGAEAMGCGCSLVACDSAALPGPSWFAEDHRGTLSSGPSPEALRDAALMEARAWHGGHRDPAGISAWAVKHMHAGRVAASYRRLLDSEKASRGAES</sequence>
<name>A0A934VG98_9BACT</name>
<accession>A0A934VG98</accession>
<organism evidence="1 2">
    <name type="scientific">Haloferula rosea</name>
    <dbReference type="NCBI Taxonomy" id="490093"/>
    <lineage>
        <taxon>Bacteria</taxon>
        <taxon>Pseudomonadati</taxon>
        <taxon>Verrucomicrobiota</taxon>
        <taxon>Verrucomicrobiia</taxon>
        <taxon>Verrucomicrobiales</taxon>
        <taxon>Verrucomicrobiaceae</taxon>
        <taxon>Haloferula</taxon>
    </lineage>
</organism>
<reference evidence="1" key="1">
    <citation type="submission" date="2021-01" db="EMBL/GenBank/DDBJ databases">
        <title>Modified the classification status of verrucomicrobia.</title>
        <authorList>
            <person name="Feng X."/>
        </authorList>
    </citation>
    <scope>NUCLEOTIDE SEQUENCE</scope>
    <source>
        <strain evidence="1">KCTC 22201</strain>
    </source>
</reference>
<proteinExistence type="predicted"/>
<dbReference type="EMBL" id="JAENII010000009">
    <property type="protein sequence ID" value="MBK1827807.1"/>
    <property type="molecule type" value="Genomic_DNA"/>
</dbReference>
<gene>
    <name evidence="1" type="ORF">JIN81_12320</name>
</gene>
<dbReference type="Gene3D" id="3.40.50.2000">
    <property type="entry name" value="Glycogen Phosphorylase B"/>
    <property type="match status" value="1"/>
</dbReference>
<comment type="caution">
    <text evidence="1">The sequence shown here is derived from an EMBL/GenBank/DDBJ whole genome shotgun (WGS) entry which is preliminary data.</text>
</comment>